<dbReference type="Proteomes" id="UP000053958">
    <property type="component" value="Unassembled WGS sequence"/>
</dbReference>
<dbReference type="InterPro" id="IPR018060">
    <property type="entry name" value="HTH_AraC"/>
</dbReference>
<comment type="caution">
    <text evidence="13">The sequence shown here is derived from an EMBL/GenBank/DDBJ whole genome shotgun (WGS) entry which is preliminary data.</text>
</comment>
<dbReference type="STRING" id="1408163.A0A0F4YWA5"/>
<organism evidence="13 14">
    <name type="scientific">Rasamsonia emersonii (strain ATCC 16479 / CBS 393.64 / IMI 116815)</name>
    <dbReference type="NCBI Taxonomy" id="1408163"/>
    <lineage>
        <taxon>Eukaryota</taxon>
        <taxon>Fungi</taxon>
        <taxon>Dikarya</taxon>
        <taxon>Ascomycota</taxon>
        <taxon>Pezizomycotina</taxon>
        <taxon>Eurotiomycetes</taxon>
        <taxon>Eurotiomycetidae</taxon>
        <taxon>Eurotiales</taxon>
        <taxon>Trichocomaceae</taxon>
        <taxon>Rasamsonia</taxon>
    </lineage>
</organism>
<sequence>MLIKSFYKNIKNAIGAQMTVIQQPTIRNRAHSYLPLAPCHAKTPTSAAARWRAVTTRDASADTFVYAVRSTRIYCRPSCPARLARRANIEFFDTPAQAEAAGFRPCKRCTPHLHVRDDPHVRVVQQARDTIAAAVLSGQTPKLQELAAEANLTPSHFHRVFKKITGMTPGQYARTMREEKNDGGEIGLEQAGNDDPAISLEFDDPNQPVDLWQSQADAAADLPENDISLDDLIDWNEFDAMMAREQLNVGDLGSDLTHSLLRDTPQTGSITRRQANYSV</sequence>
<evidence type="ECO:0000256" key="11">
    <source>
        <dbReference type="ARBA" id="ARBA00023204"/>
    </source>
</evidence>
<comment type="cofactor">
    <cofactor evidence="1">
        <name>Zn(2+)</name>
        <dbReference type="ChEBI" id="CHEBI:29105"/>
    </cofactor>
</comment>
<gene>
    <name evidence="13" type="ORF">T310_4072</name>
</gene>
<dbReference type="SUPFAM" id="SSF46689">
    <property type="entry name" value="Homeodomain-like"/>
    <property type="match status" value="1"/>
</dbReference>
<dbReference type="PROSITE" id="PS01124">
    <property type="entry name" value="HTH_ARAC_FAMILY_2"/>
    <property type="match status" value="1"/>
</dbReference>
<dbReference type="Gene3D" id="3.40.10.10">
    <property type="entry name" value="DNA Methylphosphotriester Repair Domain"/>
    <property type="match status" value="1"/>
</dbReference>
<dbReference type="EMBL" id="LASV01000164">
    <property type="protein sequence ID" value="KKA21908.1"/>
    <property type="molecule type" value="Genomic_DNA"/>
</dbReference>
<keyword evidence="5" id="KW-0227">DNA damage</keyword>
<dbReference type="GO" id="GO:0032259">
    <property type="term" value="P:methylation"/>
    <property type="evidence" value="ECO:0007669"/>
    <property type="project" value="UniProtKB-KW"/>
</dbReference>
<dbReference type="SUPFAM" id="SSF57884">
    <property type="entry name" value="Ada DNA repair protein, N-terminal domain (N-Ada 10)"/>
    <property type="match status" value="1"/>
</dbReference>
<dbReference type="InterPro" id="IPR018062">
    <property type="entry name" value="HTH_AraC-typ_CS"/>
</dbReference>
<dbReference type="GO" id="GO:0006281">
    <property type="term" value="P:DNA repair"/>
    <property type="evidence" value="ECO:0007669"/>
    <property type="project" value="UniProtKB-KW"/>
</dbReference>
<dbReference type="Pfam" id="PF02805">
    <property type="entry name" value="Ada_Zn_binding"/>
    <property type="match status" value="1"/>
</dbReference>
<dbReference type="PROSITE" id="PS00041">
    <property type="entry name" value="HTH_ARAC_FAMILY_1"/>
    <property type="match status" value="1"/>
</dbReference>
<dbReference type="GO" id="GO:0043565">
    <property type="term" value="F:sequence-specific DNA binding"/>
    <property type="evidence" value="ECO:0007669"/>
    <property type="project" value="InterPro"/>
</dbReference>
<dbReference type="GO" id="GO:0008270">
    <property type="term" value="F:zinc ion binding"/>
    <property type="evidence" value="ECO:0007669"/>
    <property type="project" value="InterPro"/>
</dbReference>
<keyword evidence="8" id="KW-0238">DNA-binding</keyword>
<accession>A0A0F4YWA5</accession>
<keyword evidence="6" id="KW-0862">Zinc</keyword>
<keyword evidence="11" id="KW-0234">DNA repair</keyword>
<dbReference type="GeneID" id="25316421"/>
<keyword evidence="7" id="KW-0805">Transcription regulation</keyword>
<dbReference type="AlphaFoldDB" id="A0A0F4YWA5"/>
<evidence type="ECO:0000256" key="2">
    <source>
        <dbReference type="ARBA" id="ARBA00022603"/>
    </source>
</evidence>
<protein>
    <submittedName>
        <fullName evidence="13">DNA repair and transcription factor Ada</fullName>
        <ecNumber evidence="13">2.1.1.63</ecNumber>
    </submittedName>
</protein>
<evidence type="ECO:0000313" key="14">
    <source>
        <dbReference type="Proteomes" id="UP000053958"/>
    </source>
</evidence>
<keyword evidence="3 13" id="KW-0808">Transferase</keyword>
<evidence type="ECO:0000256" key="1">
    <source>
        <dbReference type="ARBA" id="ARBA00001947"/>
    </source>
</evidence>
<dbReference type="RefSeq" id="XP_013328520.1">
    <property type="nucleotide sequence ID" value="XM_013473066.1"/>
</dbReference>
<evidence type="ECO:0000256" key="8">
    <source>
        <dbReference type="ARBA" id="ARBA00023125"/>
    </source>
</evidence>
<dbReference type="InterPro" id="IPR035451">
    <property type="entry name" value="Ada-like_dom_sf"/>
</dbReference>
<evidence type="ECO:0000256" key="5">
    <source>
        <dbReference type="ARBA" id="ARBA00022763"/>
    </source>
</evidence>
<evidence type="ECO:0000256" key="9">
    <source>
        <dbReference type="ARBA" id="ARBA00023159"/>
    </source>
</evidence>
<dbReference type="GO" id="GO:0003908">
    <property type="term" value="F:methylated-DNA-[protein]-cysteine S-methyltransferase activity"/>
    <property type="evidence" value="ECO:0007669"/>
    <property type="project" value="UniProtKB-EC"/>
</dbReference>
<dbReference type="OrthoDB" id="2447880at2759"/>
<proteinExistence type="predicted"/>
<keyword evidence="2 13" id="KW-0489">Methyltransferase</keyword>
<feature type="domain" description="HTH araC/xylS-type" evidence="12">
    <location>
        <begin position="122"/>
        <end position="175"/>
    </location>
</feature>
<keyword evidence="9" id="KW-0010">Activator</keyword>
<keyword evidence="14" id="KW-1185">Reference proteome</keyword>
<evidence type="ECO:0000256" key="10">
    <source>
        <dbReference type="ARBA" id="ARBA00023163"/>
    </source>
</evidence>
<dbReference type="InterPro" id="IPR004026">
    <property type="entry name" value="Ada_DNA_repair_Zn-bd"/>
</dbReference>
<dbReference type="EC" id="2.1.1.63" evidence="13"/>
<name>A0A0F4YWA5_RASE3</name>
<dbReference type="GO" id="GO:0003700">
    <property type="term" value="F:DNA-binding transcription factor activity"/>
    <property type="evidence" value="ECO:0007669"/>
    <property type="project" value="InterPro"/>
</dbReference>
<evidence type="ECO:0000256" key="6">
    <source>
        <dbReference type="ARBA" id="ARBA00022833"/>
    </source>
</evidence>
<evidence type="ECO:0000256" key="4">
    <source>
        <dbReference type="ARBA" id="ARBA00022723"/>
    </source>
</evidence>
<dbReference type="InterPro" id="IPR009057">
    <property type="entry name" value="Homeodomain-like_sf"/>
</dbReference>
<keyword evidence="4" id="KW-0479">Metal-binding</keyword>
<evidence type="ECO:0000256" key="3">
    <source>
        <dbReference type="ARBA" id="ARBA00022679"/>
    </source>
</evidence>
<evidence type="ECO:0000313" key="13">
    <source>
        <dbReference type="EMBL" id="KKA21908.1"/>
    </source>
</evidence>
<reference evidence="13 14" key="1">
    <citation type="submission" date="2015-04" db="EMBL/GenBank/DDBJ databases">
        <authorList>
            <person name="Heijne W.H."/>
            <person name="Fedorova N.D."/>
            <person name="Nierman W.C."/>
            <person name="Vollebregt A.W."/>
            <person name="Zhao Z."/>
            <person name="Wu L."/>
            <person name="Kumar M."/>
            <person name="Stam H."/>
            <person name="van den Berg M.A."/>
            <person name="Pel H.J."/>
        </authorList>
    </citation>
    <scope>NUCLEOTIDE SEQUENCE [LARGE SCALE GENOMIC DNA]</scope>
    <source>
        <strain evidence="13 14">CBS 393.64</strain>
    </source>
</reference>
<dbReference type="Gene3D" id="1.10.10.60">
    <property type="entry name" value="Homeodomain-like"/>
    <property type="match status" value="1"/>
</dbReference>
<evidence type="ECO:0000259" key="12">
    <source>
        <dbReference type="PROSITE" id="PS01124"/>
    </source>
</evidence>
<dbReference type="Pfam" id="PF00165">
    <property type="entry name" value="HTH_AraC"/>
    <property type="match status" value="1"/>
</dbReference>
<evidence type="ECO:0000256" key="7">
    <source>
        <dbReference type="ARBA" id="ARBA00023015"/>
    </source>
</evidence>
<keyword evidence="10" id="KW-0804">Transcription</keyword>